<keyword evidence="7" id="KW-1185">Reference proteome</keyword>
<organism evidence="5 8">
    <name type="scientific">Myxococcus fulvus</name>
    <dbReference type="NCBI Taxonomy" id="33"/>
    <lineage>
        <taxon>Bacteria</taxon>
        <taxon>Pseudomonadati</taxon>
        <taxon>Myxococcota</taxon>
        <taxon>Myxococcia</taxon>
        <taxon>Myxococcales</taxon>
        <taxon>Cystobacterineae</taxon>
        <taxon>Myxococcaceae</taxon>
        <taxon>Myxococcus</taxon>
    </lineage>
</organism>
<dbReference type="Proteomes" id="UP000321514">
    <property type="component" value="Unassembled WGS sequence"/>
</dbReference>
<accession>A0A511T9X5</accession>
<dbReference type="GO" id="GO:0006633">
    <property type="term" value="P:fatty acid biosynthetic process"/>
    <property type="evidence" value="ECO:0007669"/>
    <property type="project" value="TreeGrafter"/>
</dbReference>
<dbReference type="Gene3D" id="3.40.47.10">
    <property type="match status" value="1"/>
</dbReference>
<gene>
    <name evidence="5" type="primary">cfa3</name>
    <name evidence="5" type="ORF">MFU01_54300</name>
    <name evidence="6" type="ORF">SAMN05443572_1107</name>
</gene>
<comment type="caution">
    <text evidence="5">The sequence shown here is derived from an EMBL/GenBank/DDBJ whole genome shotgun (WGS) entry which is preliminary data.</text>
</comment>
<dbReference type="PROSITE" id="PS52004">
    <property type="entry name" value="KS3_2"/>
    <property type="match status" value="1"/>
</dbReference>
<dbReference type="InterPro" id="IPR000794">
    <property type="entry name" value="Beta-ketoacyl_synthase"/>
</dbReference>
<dbReference type="InterPro" id="IPR020841">
    <property type="entry name" value="PKS_Beta-ketoAc_synthase_dom"/>
</dbReference>
<dbReference type="OrthoDB" id="9808669at2"/>
<dbReference type="CDD" id="cd00834">
    <property type="entry name" value="KAS_I_II"/>
    <property type="match status" value="1"/>
</dbReference>
<evidence type="ECO:0000256" key="2">
    <source>
        <dbReference type="ARBA" id="ARBA00022679"/>
    </source>
</evidence>
<proteinExistence type="inferred from homology"/>
<dbReference type="InterPro" id="IPR014031">
    <property type="entry name" value="Ketoacyl_synth_C"/>
</dbReference>
<name>A0A511T9X5_MYXFU</name>
<evidence type="ECO:0000256" key="1">
    <source>
        <dbReference type="ARBA" id="ARBA00008467"/>
    </source>
</evidence>
<dbReference type="AlphaFoldDB" id="A0A511T9X5"/>
<evidence type="ECO:0000313" key="7">
    <source>
        <dbReference type="Proteomes" id="UP000183760"/>
    </source>
</evidence>
<evidence type="ECO:0000313" key="8">
    <source>
        <dbReference type="Proteomes" id="UP000321514"/>
    </source>
</evidence>
<dbReference type="EMBL" id="FOIB01000010">
    <property type="protein sequence ID" value="SEU34149.1"/>
    <property type="molecule type" value="Genomic_DNA"/>
</dbReference>
<evidence type="ECO:0000313" key="5">
    <source>
        <dbReference type="EMBL" id="GEN10393.1"/>
    </source>
</evidence>
<comment type="similarity">
    <text evidence="1 3">Belongs to the thiolase-like superfamily. Beta-ketoacyl-ACP synthases family.</text>
</comment>
<feature type="domain" description="Ketosynthase family 3 (KS3)" evidence="4">
    <location>
        <begin position="2"/>
        <end position="371"/>
    </location>
</feature>
<evidence type="ECO:0000313" key="6">
    <source>
        <dbReference type="EMBL" id="SEU34149.1"/>
    </source>
</evidence>
<dbReference type="Pfam" id="PF00109">
    <property type="entry name" value="ketoacyl-synt"/>
    <property type="match status" value="1"/>
</dbReference>
<dbReference type="EMBL" id="BJXR01000038">
    <property type="protein sequence ID" value="GEN10393.1"/>
    <property type="molecule type" value="Genomic_DNA"/>
</dbReference>
<evidence type="ECO:0000256" key="3">
    <source>
        <dbReference type="RuleBase" id="RU003694"/>
    </source>
</evidence>
<dbReference type="SUPFAM" id="SSF53901">
    <property type="entry name" value="Thiolase-like"/>
    <property type="match status" value="2"/>
</dbReference>
<dbReference type="Pfam" id="PF02801">
    <property type="entry name" value="Ketoacyl-synt_C"/>
    <property type="match status" value="1"/>
</dbReference>
<evidence type="ECO:0000259" key="4">
    <source>
        <dbReference type="PROSITE" id="PS52004"/>
    </source>
</evidence>
<sequence length="373" mass="38642">MVAPVAVTGAAWSTALGHGLDDVWRRLLAGEHGFVDVASPHRLRNTLAAVIPSRGEGPAPRLRRLAVETLGRALTEAGLEASGAATRLVLGTSLGAWLDDEGEWTAPLHAWADEVTRAVGARERPVSLSTACSSGADAILVGAELIRSGAAEVCVCGGVDVMTPSKRLAHSALSTMSPTRSRAFDTRHDGMLLGEGAGFLVLESLEHARARSASLLALFRGAGSANDAASMTSPDPAALGARLAMERALQDARVSPRDIGLINAHGSATPANDRAEAEAFRALFGAGPRPCVFATKGAFGHTLGATGAMEAIALILALREGVVPPIVGLEQPDQDFPCPLPVGRPVRHEERLGLSLTLGFGGFDTALVFEASR</sequence>
<dbReference type="GO" id="GO:0004315">
    <property type="term" value="F:3-oxoacyl-[acyl-carrier-protein] synthase activity"/>
    <property type="evidence" value="ECO:0007669"/>
    <property type="project" value="TreeGrafter"/>
</dbReference>
<dbReference type="SMART" id="SM00825">
    <property type="entry name" value="PKS_KS"/>
    <property type="match status" value="1"/>
</dbReference>
<protein>
    <submittedName>
        <fullName evidence="6">3-oxoacyl-[acyl-carrier-protein] synthase II</fullName>
    </submittedName>
    <submittedName>
        <fullName evidence="5">Beta-ketoacyl synthetase</fullName>
    </submittedName>
</protein>
<dbReference type="PANTHER" id="PTHR11712:SF336">
    <property type="entry name" value="3-OXOACYL-[ACYL-CARRIER-PROTEIN] SYNTHASE, MITOCHONDRIAL"/>
    <property type="match status" value="1"/>
</dbReference>
<keyword evidence="2 3" id="KW-0808">Transferase</keyword>
<dbReference type="RefSeq" id="WP_074957670.1">
    <property type="nucleotide sequence ID" value="NZ_BJXR01000038.1"/>
</dbReference>
<dbReference type="InterPro" id="IPR014030">
    <property type="entry name" value="Ketoacyl_synth_N"/>
</dbReference>
<dbReference type="PANTHER" id="PTHR11712">
    <property type="entry name" value="POLYKETIDE SYNTHASE-RELATED"/>
    <property type="match status" value="1"/>
</dbReference>
<dbReference type="InterPro" id="IPR016039">
    <property type="entry name" value="Thiolase-like"/>
</dbReference>
<dbReference type="Proteomes" id="UP000183760">
    <property type="component" value="Unassembled WGS sequence"/>
</dbReference>
<reference evidence="6 7" key="1">
    <citation type="submission" date="2016-10" db="EMBL/GenBank/DDBJ databases">
        <authorList>
            <person name="Varghese N."/>
            <person name="Submissions S."/>
        </authorList>
    </citation>
    <scope>NUCLEOTIDE SEQUENCE [LARGE SCALE GENOMIC DNA]</scope>
    <source>
        <strain evidence="6 7">DSM 16525</strain>
    </source>
</reference>
<reference evidence="5 8" key="2">
    <citation type="submission" date="2019-07" db="EMBL/GenBank/DDBJ databases">
        <title>Whole genome shotgun sequence of Myxococcus fulvus NBRC 100333.</title>
        <authorList>
            <person name="Hosoyama A."/>
            <person name="Uohara A."/>
            <person name="Ohji S."/>
            <person name="Ichikawa N."/>
        </authorList>
    </citation>
    <scope>NUCLEOTIDE SEQUENCE [LARGE SCALE GENOMIC DNA]</scope>
    <source>
        <strain evidence="5 8">NBRC 100333</strain>
    </source>
</reference>
<dbReference type="STRING" id="1334629.MFUL124B02_13405"/>